<evidence type="ECO:0000256" key="1">
    <source>
        <dbReference type="ARBA" id="ARBA00002494"/>
    </source>
</evidence>
<keyword evidence="7" id="KW-1015">Disulfide bond</keyword>
<dbReference type="Pfam" id="PF00355">
    <property type="entry name" value="Rieske"/>
    <property type="match status" value="1"/>
</dbReference>
<evidence type="ECO:0000256" key="8">
    <source>
        <dbReference type="ARBA" id="ARBA00029586"/>
    </source>
</evidence>
<dbReference type="FunFam" id="2.102.10.10:FF:000016">
    <property type="entry name" value="Nitrite reductase/ring-hydroxylating ferredoxin subunit"/>
    <property type="match status" value="1"/>
</dbReference>
<gene>
    <name evidence="12" type="ORF">D0C37_29505</name>
</gene>
<keyword evidence="5" id="KW-0408">Iron</keyword>
<dbReference type="PANTHER" id="PTHR10134">
    <property type="entry name" value="CYTOCHROME B-C1 COMPLEX SUBUNIT RIESKE, MITOCHONDRIAL"/>
    <property type="match status" value="1"/>
</dbReference>
<evidence type="ECO:0000259" key="11">
    <source>
        <dbReference type="PROSITE" id="PS51296"/>
    </source>
</evidence>
<dbReference type="EMBL" id="CP031742">
    <property type="protein sequence ID" value="AXQ58333.1"/>
    <property type="molecule type" value="Genomic_DNA"/>
</dbReference>
<evidence type="ECO:0000256" key="9">
    <source>
        <dbReference type="ARBA" id="ARBA00034078"/>
    </source>
</evidence>
<name>A0A385DIL2_9ACTN</name>
<dbReference type="InterPro" id="IPR036922">
    <property type="entry name" value="Rieske_2Fe-2S_sf"/>
</dbReference>
<evidence type="ECO:0000256" key="3">
    <source>
        <dbReference type="ARBA" id="ARBA00022714"/>
    </source>
</evidence>
<dbReference type="InterPro" id="IPR017941">
    <property type="entry name" value="Rieske_2Fe-2S"/>
</dbReference>
<dbReference type="RefSeq" id="WP_101279713.1">
    <property type="nucleotide sequence ID" value="NZ_CP031742.1"/>
</dbReference>
<evidence type="ECO:0000256" key="7">
    <source>
        <dbReference type="ARBA" id="ARBA00023157"/>
    </source>
</evidence>
<dbReference type="PROSITE" id="PS51296">
    <property type="entry name" value="RIESKE"/>
    <property type="match status" value="1"/>
</dbReference>
<evidence type="ECO:0000256" key="10">
    <source>
        <dbReference type="SAM" id="SignalP"/>
    </source>
</evidence>
<feature type="domain" description="Rieske" evidence="11">
    <location>
        <begin position="47"/>
        <end position="139"/>
    </location>
</feature>
<keyword evidence="6" id="KW-0411">Iron-sulfur</keyword>
<keyword evidence="10" id="KW-0732">Signal</keyword>
<evidence type="ECO:0000313" key="12">
    <source>
        <dbReference type="EMBL" id="AXQ58333.1"/>
    </source>
</evidence>
<accession>A0A385DIL2</accession>
<dbReference type="GO" id="GO:0051537">
    <property type="term" value="F:2 iron, 2 sulfur cluster binding"/>
    <property type="evidence" value="ECO:0007669"/>
    <property type="project" value="UniProtKB-KW"/>
</dbReference>
<keyword evidence="4" id="KW-0479">Metal-binding</keyword>
<dbReference type="GO" id="GO:0046872">
    <property type="term" value="F:metal ion binding"/>
    <property type="evidence" value="ECO:0007669"/>
    <property type="project" value="UniProtKB-KW"/>
</dbReference>
<evidence type="ECO:0000256" key="4">
    <source>
        <dbReference type="ARBA" id="ARBA00022723"/>
    </source>
</evidence>
<dbReference type="Gene3D" id="2.102.10.10">
    <property type="entry name" value="Rieske [2Fe-2S] iron-sulphur domain"/>
    <property type="match status" value="1"/>
</dbReference>
<dbReference type="AlphaFoldDB" id="A0A385DIL2"/>
<evidence type="ECO:0000256" key="6">
    <source>
        <dbReference type="ARBA" id="ARBA00023014"/>
    </source>
</evidence>
<dbReference type="GO" id="GO:0004497">
    <property type="term" value="F:monooxygenase activity"/>
    <property type="evidence" value="ECO:0007669"/>
    <property type="project" value="UniProtKB-ARBA"/>
</dbReference>
<dbReference type="PRINTS" id="PR00162">
    <property type="entry name" value="RIESKE"/>
</dbReference>
<protein>
    <recommendedName>
        <fullName evidence="2">Cytochrome bc1 complex Rieske iron-sulfur subunit</fullName>
    </recommendedName>
    <alternativeName>
        <fullName evidence="8">Cytochrome bc1 reductase complex subunit QcrA</fullName>
    </alternativeName>
</protein>
<proteinExistence type="predicted"/>
<dbReference type="GO" id="GO:0016020">
    <property type="term" value="C:membrane"/>
    <property type="evidence" value="ECO:0007669"/>
    <property type="project" value="InterPro"/>
</dbReference>
<comment type="cofactor">
    <cofactor evidence="9">
        <name>[2Fe-2S] cluster</name>
        <dbReference type="ChEBI" id="CHEBI:190135"/>
    </cofactor>
</comment>
<dbReference type="GeneID" id="300118264"/>
<dbReference type="GO" id="GO:0016705">
    <property type="term" value="F:oxidoreductase activity, acting on paired donors, with incorporation or reduction of molecular oxygen"/>
    <property type="evidence" value="ECO:0007669"/>
    <property type="project" value="UniProtKB-ARBA"/>
</dbReference>
<dbReference type="InterPro" id="IPR014349">
    <property type="entry name" value="Rieske_Fe-S_prot"/>
</dbReference>
<dbReference type="KEGG" id="sky:D0C37_29505"/>
<dbReference type="SUPFAM" id="SSF50022">
    <property type="entry name" value="ISP domain"/>
    <property type="match status" value="1"/>
</dbReference>
<dbReference type="Proteomes" id="UP000259636">
    <property type="component" value="Chromosome"/>
</dbReference>
<comment type="function">
    <text evidence="1">Iron-sulfur subunit of the cytochrome bc1 complex, an essential component of the respiratory electron transport chain required for ATP synthesis. The bc1 complex catalyzes the oxidation of menaquinol and the reduction of cytochrome c in the respiratory chain. The bc1 complex operates through a Q-cycle mechanism that couples electron transfer to generation of the proton gradient that drives ATP synthesis.</text>
</comment>
<evidence type="ECO:0000256" key="2">
    <source>
        <dbReference type="ARBA" id="ARBA00015816"/>
    </source>
</evidence>
<evidence type="ECO:0000313" key="13">
    <source>
        <dbReference type="Proteomes" id="UP000259636"/>
    </source>
</evidence>
<dbReference type="InterPro" id="IPR005805">
    <property type="entry name" value="Rieske_Fe-S_prot_C"/>
</dbReference>
<keyword evidence="3" id="KW-0001">2Fe-2S</keyword>
<feature type="chain" id="PRO_5017250224" description="Cytochrome bc1 complex Rieske iron-sulfur subunit" evidence="10">
    <location>
        <begin position="31"/>
        <end position="140"/>
    </location>
</feature>
<reference evidence="12 13" key="1">
    <citation type="submission" date="2018-08" db="EMBL/GenBank/DDBJ databases">
        <authorList>
            <person name="Ferrada E.E."/>
            <person name="Latorre B.A."/>
        </authorList>
    </citation>
    <scope>NUCLEOTIDE SEQUENCE [LARGE SCALE GENOMIC DNA]</scope>
    <source>
        <strain evidence="12 13">VK-A60T</strain>
    </source>
</reference>
<sequence length="140" mass="13717">MNTTSGSGGRATRRCFVAAVSGAGLAGALAACGGGDSGGGEEPAAGKELGPAGEIPVGGGKVFADDKVVVTQPEKGEFKAFSAVCTHAGCLVSGVRDSVITCDCHGSRFSAADGSVQEPPATKALPPVGIEVDGDRLRLT</sequence>
<dbReference type="CDD" id="cd03467">
    <property type="entry name" value="Rieske"/>
    <property type="match status" value="1"/>
</dbReference>
<organism evidence="12 13">
    <name type="scientific">Streptomyces koyangensis</name>
    <dbReference type="NCBI Taxonomy" id="188770"/>
    <lineage>
        <taxon>Bacteria</taxon>
        <taxon>Bacillati</taxon>
        <taxon>Actinomycetota</taxon>
        <taxon>Actinomycetes</taxon>
        <taxon>Kitasatosporales</taxon>
        <taxon>Streptomycetaceae</taxon>
        <taxon>Streptomyces</taxon>
        <taxon>Streptomyces aurantiacus group</taxon>
    </lineage>
</organism>
<feature type="signal peptide" evidence="10">
    <location>
        <begin position="1"/>
        <end position="30"/>
    </location>
</feature>
<evidence type="ECO:0000256" key="5">
    <source>
        <dbReference type="ARBA" id="ARBA00023004"/>
    </source>
</evidence>